<sequence length="270" mass="30258">MFRSATAREAALPHQRQIATGRAICPPSDSMPKHFFFDLDNTLTRSKSHIAPEHAPILKEIIGRVDVTIVSGHGEKDIHTHLEDVSGYYVLAQNGNFAQKPDGTILWERKLSPEQVSAIHAFIGKARKHLGYNVQNEADIIEDRGCQVAFSLIGHHADQDIKDAFDPDHAKRKKLLEDLKDDVASLSKDSGIEVYIGGTTVLDFVEKGKNKGYNINEFIRIMGWDKDDCIYVGDALFPGGNDETVIGIIPTRAVKDYRETYIYLQRVMKL</sequence>
<proteinExistence type="predicted"/>
<name>A0A1F6DAJ7_9BACT</name>
<evidence type="ECO:0008006" key="3">
    <source>
        <dbReference type="Google" id="ProtNLM"/>
    </source>
</evidence>
<evidence type="ECO:0000313" key="2">
    <source>
        <dbReference type="Proteomes" id="UP000177958"/>
    </source>
</evidence>
<dbReference type="GO" id="GO:0000287">
    <property type="term" value="F:magnesium ion binding"/>
    <property type="evidence" value="ECO:0007669"/>
    <property type="project" value="TreeGrafter"/>
</dbReference>
<dbReference type="AlphaFoldDB" id="A0A1F6DAJ7"/>
<comment type="caution">
    <text evidence="1">The sequence shown here is derived from an EMBL/GenBank/DDBJ whole genome shotgun (WGS) entry which is preliminary data.</text>
</comment>
<dbReference type="InterPro" id="IPR043169">
    <property type="entry name" value="PMM_cap"/>
</dbReference>
<dbReference type="GO" id="GO:0005829">
    <property type="term" value="C:cytosol"/>
    <property type="evidence" value="ECO:0007669"/>
    <property type="project" value="TreeGrafter"/>
</dbReference>
<protein>
    <recommendedName>
        <fullName evidence="3">Phosphomannomutase</fullName>
    </recommendedName>
</protein>
<dbReference type="PANTHER" id="PTHR10000">
    <property type="entry name" value="PHOSPHOSERINE PHOSPHATASE"/>
    <property type="match status" value="1"/>
</dbReference>
<dbReference type="Gene3D" id="3.30.1240.20">
    <property type="match status" value="1"/>
</dbReference>
<dbReference type="InterPro" id="IPR006379">
    <property type="entry name" value="HAD-SF_hydro_IIB"/>
</dbReference>
<gene>
    <name evidence="1" type="ORF">A2853_00305</name>
</gene>
<dbReference type="InterPro" id="IPR036412">
    <property type="entry name" value="HAD-like_sf"/>
</dbReference>
<dbReference type="EMBL" id="MFKX01000004">
    <property type="protein sequence ID" value="OGG58347.1"/>
    <property type="molecule type" value="Genomic_DNA"/>
</dbReference>
<dbReference type="GO" id="GO:0016791">
    <property type="term" value="F:phosphatase activity"/>
    <property type="evidence" value="ECO:0007669"/>
    <property type="project" value="TreeGrafter"/>
</dbReference>
<accession>A0A1F6DAJ7</accession>
<organism evidence="1 2">
    <name type="scientific">Candidatus Kaiserbacteria bacterium RIFCSPHIGHO2_01_FULL_55_17</name>
    <dbReference type="NCBI Taxonomy" id="1798484"/>
    <lineage>
        <taxon>Bacteria</taxon>
        <taxon>Candidatus Kaiseribacteriota</taxon>
    </lineage>
</organism>
<dbReference type="Pfam" id="PF08282">
    <property type="entry name" value="Hydrolase_3"/>
    <property type="match status" value="1"/>
</dbReference>
<dbReference type="Proteomes" id="UP000177958">
    <property type="component" value="Unassembled WGS sequence"/>
</dbReference>
<dbReference type="InterPro" id="IPR023214">
    <property type="entry name" value="HAD_sf"/>
</dbReference>
<reference evidence="1 2" key="1">
    <citation type="journal article" date="2016" name="Nat. Commun.">
        <title>Thousands of microbial genomes shed light on interconnected biogeochemical processes in an aquifer system.</title>
        <authorList>
            <person name="Anantharaman K."/>
            <person name="Brown C.T."/>
            <person name="Hug L.A."/>
            <person name="Sharon I."/>
            <person name="Castelle C.J."/>
            <person name="Probst A.J."/>
            <person name="Thomas B.C."/>
            <person name="Singh A."/>
            <person name="Wilkins M.J."/>
            <person name="Karaoz U."/>
            <person name="Brodie E.L."/>
            <person name="Williams K.H."/>
            <person name="Hubbard S.S."/>
            <person name="Banfield J.F."/>
        </authorList>
    </citation>
    <scope>NUCLEOTIDE SEQUENCE [LARGE SCALE GENOMIC DNA]</scope>
</reference>
<evidence type="ECO:0000313" key="1">
    <source>
        <dbReference type="EMBL" id="OGG58347.1"/>
    </source>
</evidence>
<dbReference type="SUPFAM" id="SSF56784">
    <property type="entry name" value="HAD-like"/>
    <property type="match status" value="1"/>
</dbReference>
<dbReference type="Gene3D" id="3.40.50.1000">
    <property type="entry name" value="HAD superfamily/HAD-like"/>
    <property type="match status" value="1"/>
</dbReference>
<dbReference type="PANTHER" id="PTHR10000:SF8">
    <property type="entry name" value="HAD SUPERFAMILY HYDROLASE-LIKE, TYPE 3"/>
    <property type="match status" value="1"/>
</dbReference>
<dbReference type="NCBIfam" id="TIGR01484">
    <property type="entry name" value="HAD-SF-IIB"/>
    <property type="match status" value="1"/>
</dbReference>